<proteinExistence type="predicted"/>
<evidence type="ECO:0000313" key="3">
    <source>
        <dbReference type="Proteomes" id="UP001156690"/>
    </source>
</evidence>
<accession>A0AAV5NKX4</accession>
<reference evidence="3" key="1">
    <citation type="journal article" date="2019" name="Int. J. Syst. Evol. Microbiol.">
        <title>The Global Catalogue of Microorganisms (GCM) 10K type strain sequencing project: providing services to taxonomists for standard genome sequencing and annotation.</title>
        <authorList>
            <consortium name="The Broad Institute Genomics Platform"/>
            <consortium name="The Broad Institute Genome Sequencing Center for Infectious Disease"/>
            <person name="Wu L."/>
            <person name="Ma J."/>
        </authorList>
    </citation>
    <scope>NUCLEOTIDE SEQUENCE [LARGE SCALE GENOMIC DNA]</scope>
    <source>
        <strain evidence="3">NBRC 15640</strain>
    </source>
</reference>
<protein>
    <recommendedName>
        <fullName evidence="1">Pas factor saposin domain-containing protein</fullName>
    </recommendedName>
</protein>
<dbReference type="EMBL" id="BSNX01000003">
    <property type="protein sequence ID" value="GLQ71029.1"/>
    <property type="molecule type" value="Genomic_DNA"/>
</dbReference>
<dbReference type="Proteomes" id="UP001156690">
    <property type="component" value="Unassembled WGS sequence"/>
</dbReference>
<feature type="domain" description="Pas factor saposin" evidence="1">
    <location>
        <begin position="4"/>
        <end position="73"/>
    </location>
</feature>
<dbReference type="InterPro" id="IPR015106">
    <property type="entry name" value="Pas_Saposin"/>
</dbReference>
<name>A0AAV5NKX4_9VIBR</name>
<organism evidence="2 3">
    <name type="scientific">Vibrio penaeicida</name>
    <dbReference type="NCBI Taxonomy" id="104609"/>
    <lineage>
        <taxon>Bacteria</taxon>
        <taxon>Pseudomonadati</taxon>
        <taxon>Pseudomonadota</taxon>
        <taxon>Gammaproteobacteria</taxon>
        <taxon>Vibrionales</taxon>
        <taxon>Vibrionaceae</taxon>
        <taxon>Vibrio</taxon>
    </lineage>
</organism>
<evidence type="ECO:0000259" key="1">
    <source>
        <dbReference type="Pfam" id="PF09016"/>
    </source>
</evidence>
<dbReference type="RefSeq" id="WP_126607444.1">
    <property type="nucleotide sequence ID" value="NZ_AP025146.1"/>
</dbReference>
<evidence type="ECO:0000313" key="2">
    <source>
        <dbReference type="EMBL" id="GLQ71029.1"/>
    </source>
</evidence>
<keyword evidence="3" id="KW-1185">Reference proteome</keyword>
<gene>
    <name evidence="2" type="ORF">GCM10007932_03890</name>
</gene>
<dbReference type="Pfam" id="PF09016">
    <property type="entry name" value="Pas_Saposin"/>
    <property type="match status" value="1"/>
</dbReference>
<dbReference type="Gene3D" id="1.20.1280.100">
    <property type="entry name" value="Pas factor, saposin domain"/>
    <property type="match status" value="1"/>
</dbReference>
<sequence>MEHTRAIIYSTLQHLIENDPEQHAQIRQTLYEQLSLPFEKQLALYNHILGPVSAGRLGSDNLKQTVDLALEVLNTPQSSL</sequence>
<comment type="caution">
    <text evidence="2">The sequence shown here is derived from an EMBL/GenBank/DDBJ whole genome shotgun (WGS) entry which is preliminary data.</text>
</comment>
<dbReference type="AlphaFoldDB" id="A0AAV5NKX4"/>